<dbReference type="CDD" id="cd07432">
    <property type="entry name" value="PHP_HisPPase"/>
    <property type="match status" value="1"/>
</dbReference>
<reference evidence="2" key="1">
    <citation type="journal article" date="2020" name="mSystems">
        <title>Genome- and Community-Level Interaction Insights into Carbon Utilization and Element Cycling Functions of Hydrothermarchaeota in Hydrothermal Sediment.</title>
        <authorList>
            <person name="Zhou Z."/>
            <person name="Liu Y."/>
            <person name="Xu W."/>
            <person name="Pan J."/>
            <person name="Luo Z.H."/>
            <person name="Li M."/>
        </authorList>
    </citation>
    <scope>NUCLEOTIDE SEQUENCE [LARGE SCALE GENOMIC DNA]</scope>
    <source>
        <strain evidence="2">SpSt-81</strain>
    </source>
</reference>
<dbReference type="SUPFAM" id="SSF89550">
    <property type="entry name" value="PHP domain-like"/>
    <property type="match status" value="1"/>
</dbReference>
<dbReference type="Pfam" id="PF02811">
    <property type="entry name" value="PHP"/>
    <property type="match status" value="1"/>
</dbReference>
<gene>
    <name evidence="2" type="ORF">ENW00_08190</name>
</gene>
<evidence type="ECO:0000259" key="1">
    <source>
        <dbReference type="SMART" id="SM00481"/>
    </source>
</evidence>
<dbReference type="EMBL" id="DTIN01000033">
    <property type="protein sequence ID" value="HFX14106.1"/>
    <property type="molecule type" value="Genomic_DNA"/>
</dbReference>
<dbReference type="PANTHER" id="PTHR42924:SF3">
    <property type="entry name" value="POLYMERASE_HISTIDINOL PHOSPHATASE N-TERMINAL DOMAIN-CONTAINING PROTEIN"/>
    <property type="match status" value="1"/>
</dbReference>
<dbReference type="NCBIfam" id="NF038032">
    <property type="entry name" value="CehA_McbA_metalo"/>
    <property type="match status" value="1"/>
</dbReference>
<dbReference type="InterPro" id="IPR004013">
    <property type="entry name" value="PHP_dom"/>
</dbReference>
<protein>
    <submittedName>
        <fullName evidence="2">PHP domain-containing protein</fullName>
    </submittedName>
</protein>
<evidence type="ECO:0000313" key="2">
    <source>
        <dbReference type="EMBL" id="HFX14106.1"/>
    </source>
</evidence>
<organism evidence="2">
    <name type="scientific">Dictyoglomus thermophilum</name>
    <dbReference type="NCBI Taxonomy" id="14"/>
    <lineage>
        <taxon>Bacteria</taxon>
        <taxon>Pseudomonadati</taxon>
        <taxon>Dictyoglomota</taxon>
        <taxon>Dictyoglomia</taxon>
        <taxon>Dictyoglomales</taxon>
        <taxon>Dictyoglomaceae</taxon>
        <taxon>Dictyoglomus</taxon>
    </lineage>
</organism>
<dbReference type="InterPro" id="IPR052018">
    <property type="entry name" value="PHP_domain"/>
</dbReference>
<proteinExistence type="predicted"/>
<comment type="caution">
    <text evidence="2">The sequence shown here is derived from an EMBL/GenBank/DDBJ whole genome shotgun (WGS) entry which is preliminary data.</text>
</comment>
<name>A0A7C3MRX3_DICTH</name>
<dbReference type="GO" id="GO:0035312">
    <property type="term" value="F:5'-3' DNA exonuclease activity"/>
    <property type="evidence" value="ECO:0007669"/>
    <property type="project" value="TreeGrafter"/>
</dbReference>
<dbReference type="GO" id="GO:0004534">
    <property type="term" value="F:5'-3' RNA exonuclease activity"/>
    <property type="evidence" value="ECO:0007669"/>
    <property type="project" value="TreeGrafter"/>
</dbReference>
<dbReference type="PANTHER" id="PTHR42924">
    <property type="entry name" value="EXONUCLEASE"/>
    <property type="match status" value="1"/>
</dbReference>
<feature type="domain" description="Polymerase/histidinol phosphatase N-terminal" evidence="1">
    <location>
        <begin position="188"/>
        <end position="249"/>
    </location>
</feature>
<sequence length="478" mass="55182">MSNEFHFNIELYPEDSKKLIPIDIEIPDGIKEIVIKGILEPESISYEESKRPIIDALKKYVSQGFEPLDVKNNQILEKIWREFSPLKNIVNLRIIDSEGKFRGTGDNRFTKGIPIKIGVEESTLGCVTGEIPPGEWKLILEVKQILKRCILNVVVFLNRENNTKIADPILPYTSVLREWESKEGWVKGDFHLHSNHSDGALSIEELVKFSIKRGLDFIFLTDHNKISGYHTIEDEGYPIFGGIEFTTFWGHFLGLGICDYISWDLVNPDVGIRRLAEKVHYQEGIFCIAHPFTLSYPICPGCRCEISIDYDYVDAMEVWTGTFGLRKFEITEGIKEWRRILKEGYKVTAIGSSDMHKIEDIRDDTPVNYVYVDSLTLENIIRSVREGKVYVTSGPKVEFYMNDKNIGETLRIDDDIFLKYSCEEEADVKIIYNGEEFIKIPKTKKGAFQIRFEDKGYVYLEFWQGNKLLAFTNPIYLM</sequence>
<dbReference type="InterPro" id="IPR016195">
    <property type="entry name" value="Pol/histidinol_Pase-like"/>
</dbReference>
<dbReference type="Gene3D" id="3.20.20.140">
    <property type="entry name" value="Metal-dependent hydrolases"/>
    <property type="match status" value="1"/>
</dbReference>
<accession>A0A7C3MRX3</accession>
<dbReference type="SMART" id="SM00481">
    <property type="entry name" value="POLIIIAc"/>
    <property type="match status" value="1"/>
</dbReference>
<dbReference type="InterPro" id="IPR003141">
    <property type="entry name" value="Pol/His_phosphatase_N"/>
</dbReference>
<dbReference type="AlphaFoldDB" id="A0A7C3MRX3"/>